<dbReference type="OrthoDB" id="73001at2"/>
<dbReference type="EMBL" id="FOGD01000001">
    <property type="protein sequence ID" value="SEQ14585.1"/>
    <property type="molecule type" value="Genomic_DNA"/>
</dbReference>
<dbReference type="AlphaFoldDB" id="A0A1H9DM72"/>
<dbReference type="Proteomes" id="UP000199766">
    <property type="component" value="Unassembled WGS sequence"/>
</dbReference>
<name>A0A1H9DM72_9BURK</name>
<dbReference type="Pfam" id="PF07927">
    <property type="entry name" value="HicA_toxin"/>
    <property type="match status" value="1"/>
</dbReference>
<evidence type="ECO:0000313" key="2">
    <source>
        <dbReference type="Proteomes" id="UP000199766"/>
    </source>
</evidence>
<gene>
    <name evidence="1" type="ORF">SAMN02982919_00078</name>
</gene>
<dbReference type="GO" id="GO:0003729">
    <property type="term" value="F:mRNA binding"/>
    <property type="evidence" value="ECO:0007669"/>
    <property type="project" value="InterPro"/>
</dbReference>
<proteinExistence type="predicted"/>
<accession>A0A1H9DM72</accession>
<sequence>MNSKHRKTLEAIFTSPVNGNLEWSRIEGLLISLGCRVIEGSGSSVTFEKDGEKVFFHRPHPSKEALRYRVQQTREFLNHIGVKP</sequence>
<organism evidence="1 2">
    <name type="scientific">Giesbergeria anulus</name>
    <dbReference type="NCBI Taxonomy" id="180197"/>
    <lineage>
        <taxon>Bacteria</taxon>
        <taxon>Pseudomonadati</taxon>
        <taxon>Pseudomonadota</taxon>
        <taxon>Betaproteobacteria</taxon>
        <taxon>Burkholderiales</taxon>
        <taxon>Comamonadaceae</taxon>
        <taxon>Giesbergeria</taxon>
    </lineage>
</organism>
<reference evidence="1 2" key="1">
    <citation type="submission" date="2016-10" db="EMBL/GenBank/DDBJ databases">
        <authorList>
            <person name="de Groot N.N."/>
        </authorList>
    </citation>
    <scope>NUCLEOTIDE SEQUENCE [LARGE SCALE GENOMIC DNA]</scope>
    <source>
        <strain evidence="1 2">ATCC 35958</strain>
    </source>
</reference>
<evidence type="ECO:0000313" key="1">
    <source>
        <dbReference type="EMBL" id="SEQ14585.1"/>
    </source>
</evidence>
<dbReference type="STRING" id="180197.SAMN02982919_00078"/>
<dbReference type="RefSeq" id="WP_091451055.1">
    <property type="nucleotide sequence ID" value="NZ_FOGD01000001.1"/>
</dbReference>
<keyword evidence="2" id="KW-1185">Reference proteome</keyword>
<protein>
    <submittedName>
        <fullName evidence="1">HicA toxin of toxin-antitoxin</fullName>
    </submittedName>
</protein>
<dbReference type="InterPro" id="IPR012933">
    <property type="entry name" value="HicA_mRNA_interferase"/>
</dbReference>